<dbReference type="PANTHER" id="PTHR43320">
    <property type="entry name" value="SUGAR KINASE"/>
    <property type="match status" value="1"/>
</dbReference>
<dbReference type="PATRIC" id="fig|423211.3.peg.1007"/>
<dbReference type="Pfam" id="PF00294">
    <property type="entry name" value="PfkB"/>
    <property type="match status" value="1"/>
</dbReference>
<protein>
    <submittedName>
        <fullName evidence="5">Carbohydrate kinase, PfkB</fullName>
    </submittedName>
</protein>
<dbReference type="PANTHER" id="PTHR43320:SF2">
    <property type="entry name" value="2-DEHYDRO-3-DEOXYGLUCONOKINASE_2-DEHYDRO-3-DEOXYGALACTONOKINASE"/>
    <property type="match status" value="1"/>
</dbReference>
<dbReference type="SUPFAM" id="SSF53613">
    <property type="entry name" value="Ribokinase-like"/>
    <property type="match status" value="1"/>
</dbReference>
<feature type="domain" description="Carbohydrate kinase PfkB" evidence="4">
    <location>
        <begin position="14"/>
        <end position="322"/>
    </location>
</feature>
<evidence type="ECO:0000259" key="4">
    <source>
        <dbReference type="Pfam" id="PF00294"/>
    </source>
</evidence>
<accession>D5AI16</accession>
<dbReference type="GO" id="GO:0016301">
    <property type="term" value="F:kinase activity"/>
    <property type="evidence" value="ECO:0007669"/>
    <property type="project" value="UniProtKB-KW"/>
</dbReference>
<evidence type="ECO:0000313" key="5">
    <source>
        <dbReference type="EMBL" id="ADE31481.1"/>
    </source>
</evidence>
<comment type="similarity">
    <text evidence="1">Belongs to the carbohydrate kinase PfkB family.</text>
</comment>
<name>D5AI16_STRGZ</name>
<keyword evidence="3 5" id="KW-0418">Kinase</keyword>
<evidence type="ECO:0000256" key="3">
    <source>
        <dbReference type="ARBA" id="ARBA00022777"/>
    </source>
</evidence>
<dbReference type="HOGENOM" id="CLU_027634_0_1_9"/>
<organism evidence="5 6">
    <name type="scientific">Streptococcus suis (strain GZ1)</name>
    <dbReference type="NCBI Taxonomy" id="423211"/>
    <lineage>
        <taxon>Bacteria</taxon>
        <taxon>Bacillati</taxon>
        <taxon>Bacillota</taxon>
        <taxon>Bacilli</taxon>
        <taxon>Lactobacillales</taxon>
        <taxon>Streptococcaceae</taxon>
        <taxon>Streptococcus</taxon>
    </lineage>
</organism>
<dbReference type="KEGG" id="ssw:SSGZ1_1024"/>
<proteinExistence type="inferred from homology"/>
<dbReference type="EMBL" id="CP000837">
    <property type="protein sequence ID" value="ADE31481.1"/>
    <property type="molecule type" value="Genomic_DNA"/>
</dbReference>
<evidence type="ECO:0000256" key="2">
    <source>
        <dbReference type="ARBA" id="ARBA00022679"/>
    </source>
</evidence>
<gene>
    <name evidence="5" type="ordered locus">SSGZ1_1024</name>
</gene>
<dbReference type="InterPro" id="IPR052700">
    <property type="entry name" value="Carb_kinase_PfkB-like"/>
</dbReference>
<dbReference type="AlphaFoldDB" id="D5AI16"/>
<dbReference type="Gene3D" id="3.40.1190.20">
    <property type="match status" value="1"/>
</dbReference>
<evidence type="ECO:0000256" key="1">
    <source>
        <dbReference type="ARBA" id="ARBA00010688"/>
    </source>
</evidence>
<dbReference type="CDD" id="cd01166">
    <property type="entry name" value="KdgK"/>
    <property type="match status" value="1"/>
</dbReference>
<evidence type="ECO:0000313" key="6">
    <source>
        <dbReference type="Proteomes" id="UP000002359"/>
    </source>
</evidence>
<sequence length="355" mass="40197">MEDSSWVFHLGGGMKKILAFGEVLLRLSPPHYQTLTQATSLDCQFGGSELNVLASLAQLGHSVELVTALPENEVGKMAEHFLFARQIGQKHLIRKKGRLGIYYYQKGFSLRPSQVTYDRDYSAFSLSKEEEYDLEGMFDGVDWFHVSGITVALNPDIYRLAFRLMEMAKRQGVKVSFDLNYRESLWSSFEEAREKLSPFVGLADICFGLEPIQLFNESGKDVKDELGLKRPYENKEVLLAVVKGLAETYSLQSLAFTQREMTYNNEYLLKAYLYQDGILYETEKESIQVLDRVGTGDAFTAGIILGYLQEKTPQEIVDLGMASFQFKHTIEGDVNVISPSDIALLLKKGSREIKR</sequence>
<dbReference type="InterPro" id="IPR011611">
    <property type="entry name" value="PfkB_dom"/>
</dbReference>
<dbReference type="Proteomes" id="UP000002359">
    <property type="component" value="Chromosome"/>
</dbReference>
<keyword evidence="2" id="KW-0808">Transferase</keyword>
<dbReference type="InterPro" id="IPR029056">
    <property type="entry name" value="Ribokinase-like"/>
</dbReference>
<reference evidence="5 6" key="1">
    <citation type="journal article" date="2009" name="J. Infect. Dis.">
        <title>Clinical, experimental, and genomic differences between intermediately pathogenic, highly pathogenic, and epidemic Streptococcus suis.</title>
        <authorList>
            <person name="Ye C."/>
            <person name="Zheng H."/>
            <person name="Zhang J."/>
            <person name="Jing H."/>
            <person name="Wang L."/>
            <person name="Xiong Y."/>
            <person name="Wang W."/>
            <person name="Zhou Z."/>
            <person name="Sun Q."/>
            <person name="Luo X."/>
            <person name="Du H."/>
            <person name="Gottschalk M."/>
            <person name="Xu J."/>
        </authorList>
    </citation>
    <scope>NUCLEOTIDE SEQUENCE [LARGE SCALE GENOMIC DNA]</scope>
    <source>
        <strain evidence="5 6">GZ1</strain>
    </source>
</reference>